<feature type="region of interest" description="Disordered" evidence="4">
    <location>
        <begin position="173"/>
        <end position="199"/>
    </location>
</feature>
<evidence type="ECO:0000259" key="5">
    <source>
        <dbReference type="PROSITE" id="PS50003"/>
    </source>
</evidence>
<feature type="domain" description="PH" evidence="5">
    <location>
        <begin position="5"/>
        <end position="121"/>
    </location>
</feature>
<dbReference type="InterPro" id="IPR039026">
    <property type="entry name" value="PH_PKB"/>
</dbReference>
<dbReference type="InterPro" id="IPR001849">
    <property type="entry name" value="PH_domain"/>
</dbReference>
<protein>
    <submittedName>
        <fullName evidence="7">Tetratricopeptide repeat protein 9B</fullName>
    </submittedName>
</protein>
<dbReference type="SMART" id="SM00028">
    <property type="entry name" value="TPR"/>
    <property type="match status" value="2"/>
</dbReference>
<gene>
    <name evidence="7" type="primary">TTC9B</name>
</gene>
<dbReference type="PROSITE" id="PS50005">
    <property type="entry name" value="TPR"/>
    <property type="match status" value="1"/>
</dbReference>
<dbReference type="GeneID" id="102749403"/>
<reference evidence="7" key="1">
    <citation type="submission" date="2025-08" db="UniProtKB">
        <authorList>
            <consortium name="RefSeq"/>
        </authorList>
    </citation>
    <scope>IDENTIFICATION</scope>
    <source>
        <tissue evidence="7">Liver</tissue>
    </source>
</reference>
<dbReference type="InterPro" id="IPR011993">
    <property type="entry name" value="PH-like_dom_sf"/>
</dbReference>
<sequence>MNEVSVIKEGWLHKRGEYIKTWRPRYFLLKSDGSFIGYKERPDAPDQTLPPLNNFSVAECQLMKTERPRPNTFVIRCLQWTTVIERTFHVDSPDESGARVLRRGGDGRKRLAHAALMESCLLPSGGLGAALDSSLRAAVAFKAEGQRCYREKKFREAIGKYHRALLQLKAAQGSRPGGLPAPSPGPASSPGPARLSEEQRRLVENTEVECYDSLTACLLQSELVNYERVREYCLKVLEKQQGNFKATYRAGIAFYHLGDYARALRYLQEARSRDPTDTNVLRYIQLTQLKMNRCSLQREDSGTGAGTRDVVG</sequence>
<dbReference type="InterPro" id="IPR011990">
    <property type="entry name" value="TPR-like_helical_dom_sf"/>
</dbReference>
<dbReference type="InterPro" id="IPR039663">
    <property type="entry name" value="AIP/AIPL1/TTC9"/>
</dbReference>
<dbReference type="InterPro" id="IPR013105">
    <property type="entry name" value="TPR_2"/>
</dbReference>
<dbReference type="Proteomes" id="UP000245341">
    <property type="component" value="Unplaced"/>
</dbReference>
<dbReference type="Gene3D" id="1.25.40.10">
    <property type="entry name" value="Tetratricopeptide repeat domain"/>
    <property type="match status" value="1"/>
</dbReference>
<accession>A0A2U3YP64</accession>
<evidence type="ECO:0000256" key="4">
    <source>
        <dbReference type="SAM" id="MobiDB-lite"/>
    </source>
</evidence>
<proteinExistence type="predicted"/>
<organism evidence="6 7">
    <name type="scientific">Leptonychotes weddellii</name>
    <name type="common">Weddell seal</name>
    <name type="synonym">Otaria weddellii</name>
    <dbReference type="NCBI Taxonomy" id="9713"/>
    <lineage>
        <taxon>Eukaryota</taxon>
        <taxon>Metazoa</taxon>
        <taxon>Chordata</taxon>
        <taxon>Craniata</taxon>
        <taxon>Vertebrata</taxon>
        <taxon>Euteleostomi</taxon>
        <taxon>Mammalia</taxon>
        <taxon>Eutheria</taxon>
        <taxon>Laurasiatheria</taxon>
        <taxon>Carnivora</taxon>
        <taxon>Caniformia</taxon>
        <taxon>Pinnipedia</taxon>
        <taxon>Phocidae</taxon>
        <taxon>Monachinae</taxon>
        <taxon>Lobodontini</taxon>
        <taxon>Leptonychotes</taxon>
    </lineage>
</organism>
<dbReference type="FunFam" id="2.30.29.30:FF:000027">
    <property type="entry name" value="Non-specific serine/threonine protein kinase"/>
    <property type="match status" value="1"/>
</dbReference>
<dbReference type="Gene3D" id="2.30.29.30">
    <property type="entry name" value="Pleckstrin-homology domain (PH domain)/Phosphotyrosine-binding domain (PTB)"/>
    <property type="match status" value="1"/>
</dbReference>
<dbReference type="CDD" id="cd01241">
    <property type="entry name" value="PH_PKB"/>
    <property type="match status" value="1"/>
</dbReference>
<dbReference type="PANTHER" id="PTHR11242">
    <property type="entry name" value="ARYL HYDROCARBON RECEPTOR INTERACTING PROTEIN RELATED"/>
    <property type="match status" value="1"/>
</dbReference>
<keyword evidence="1" id="KW-0677">Repeat</keyword>
<evidence type="ECO:0000256" key="2">
    <source>
        <dbReference type="ARBA" id="ARBA00022803"/>
    </source>
</evidence>
<dbReference type="STRING" id="9713.A0A2U3YP64"/>
<dbReference type="SUPFAM" id="SSF48452">
    <property type="entry name" value="TPR-like"/>
    <property type="match status" value="1"/>
</dbReference>
<keyword evidence="6" id="KW-1185">Reference proteome</keyword>
<dbReference type="SUPFAM" id="SSF50729">
    <property type="entry name" value="PH domain-like"/>
    <property type="match status" value="1"/>
</dbReference>
<evidence type="ECO:0000256" key="3">
    <source>
        <dbReference type="PROSITE-ProRule" id="PRU00339"/>
    </source>
</evidence>
<dbReference type="KEGG" id="lww:102749403"/>
<evidence type="ECO:0000313" key="6">
    <source>
        <dbReference type="Proteomes" id="UP000245341"/>
    </source>
</evidence>
<evidence type="ECO:0000313" key="7">
    <source>
        <dbReference type="RefSeq" id="XP_006745520.1"/>
    </source>
</evidence>
<dbReference type="RefSeq" id="XP_006745520.1">
    <property type="nucleotide sequence ID" value="XM_006745457.2"/>
</dbReference>
<dbReference type="PANTHER" id="PTHR11242:SF13">
    <property type="entry name" value="TETRATRICOPEPTIDE REPEAT PROTEIN 9B"/>
    <property type="match status" value="1"/>
</dbReference>
<dbReference type="CTD" id="148014"/>
<dbReference type="Pfam" id="PF07719">
    <property type="entry name" value="TPR_2"/>
    <property type="match status" value="1"/>
</dbReference>
<name>A0A2U3YP64_LEPWE</name>
<dbReference type="SMART" id="SM00233">
    <property type="entry name" value="PH"/>
    <property type="match status" value="1"/>
</dbReference>
<feature type="compositionally biased region" description="Pro residues" evidence="4">
    <location>
        <begin position="179"/>
        <end position="189"/>
    </location>
</feature>
<dbReference type="OrthoDB" id="433738at2759"/>
<keyword evidence="2 3" id="KW-0802">TPR repeat</keyword>
<dbReference type="AlphaFoldDB" id="A0A2U3YP64"/>
<dbReference type="PROSITE" id="PS50003">
    <property type="entry name" value="PH_DOMAIN"/>
    <property type="match status" value="1"/>
</dbReference>
<evidence type="ECO:0000256" key="1">
    <source>
        <dbReference type="ARBA" id="ARBA00022737"/>
    </source>
</evidence>
<dbReference type="InterPro" id="IPR019734">
    <property type="entry name" value="TPR_rpt"/>
</dbReference>
<dbReference type="Pfam" id="PF00169">
    <property type="entry name" value="PH"/>
    <property type="match status" value="1"/>
</dbReference>
<feature type="repeat" description="TPR" evidence="3">
    <location>
        <begin position="244"/>
        <end position="277"/>
    </location>
</feature>